<dbReference type="InterPro" id="IPR018300">
    <property type="entry name" value="Aminotrans_IV_CS"/>
</dbReference>
<gene>
    <name evidence="13" type="primary">pabC</name>
    <name evidence="13" type="ORF">L2689_01320</name>
</gene>
<dbReference type="NCBIfam" id="NF004761">
    <property type="entry name" value="PRK06092.1"/>
    <property type="match status" value="1"/>
</dbReference>
<evidence type="ECO:0000256" key="10">
    <source>
        <dbReference type="NCBIfam" id="TIGR03461"/>
    </source>
</evidence>
<sequence length="277" mass="30556">MTQVWVNQQTTINVSPFDRGLAYGDGVFATMRTYPKSAPQSGIMLLKLHLARLAQGCERLHINWGPSETLISHLSDLAQQYPNSCIKLLLTRGVGGRGYQAPEQANITEITSVHEIPIHYQTWQKQGVALATSKIKLAQQPLLAGIKHLNRLEQVLIKSQQLPDGFNDWLVYDTQDNVIEASMANIFIVKAEQVFTPAINQAGVSGVMREAVIEALLSNGVDVRIQPLSLNDIVDADSIMLTNSLFGIINVIKVDKNSYQPWANTIAVAQKLQTTLS</sequence>
<proteinExistence type="inferred from homology"/>
<dbReference type="PANTHER" id="PTHR42743:SF2">
    <property type="entry name" value="AMINODEOXYCHORISMATE LYASE"/>
    <property type="match status" value="1"/>
</dbReference>
<protein>
    <recommendedName>
        <fullName evidence="8 10">Aminodeoxychorismate lyase</fullName>
        <ecNumber evidence="8 10">4.1.3.38</ecNumber>
    </recommendedName>
</protein>
<evidence type="ECO:0000256" key="8">
    <source>
        <dbReference type="ARBA" id="ARBA00035676"/>
    </source>
</evidence>
<dbReference type="PROSITE" id="PS00770">
    <property type="entry name" value="AA_TRANSFER_CLASS_4"/>
    <property type="match status" value="1"/>
</dbReference>
<dbReference type="PANTHER" id="PTHR42743">
    <property type="entry name" value="AMINO-ACID AMINOTRANSFERASE"/>
    <property type="match status" value="1"/>
</dbReference>
<comment type="subunit">
    <text evidence="3">Homodimer.</text>
</comment>
<comment type="cofactor">
    <cofactor evidence="1 12">
        <name>pyridoxal 5'-phosphate</name>
        <dbReference type="ChEBI" id="CHEBI:597326"/>
    </cofactor>
</comment>
<evidence type="ECO:0000256" key="11">
    <source>
        <dbReference type="RuleBase" id="RU004106"/>
    </source>
</evidence>
<dbReference type="Gene3D" id="3.30.470.10">
    <property type="match status" value="1"/>
</dbReference>
<accession>A0ABT0KWP6</accession>
<dbReference type="InterPro" id="IPR043132">
    <property type="entry name" value="BCAT-like_C"/>
</dbReference>
<dbReference type="Gene3D" id="3.20.10.10">
    <property type="entry name" value="D-amino Acid Aminotransferase, subunit A, domain 2"/>
    <property type="match status" value="1"/>
</dbReference>
<evidence type="ECO:0000256" key="2">
    <source>
        <dbReference type="ARBA" id="ARBA00009320"/>
    </source>
</evidence>
<evidence type="ECO:0000313" key="13">
    <source>
        <dbReference type="EMBL" id="MCL1115887.1"/>
    </source>
</evidence>
<dbReference type="InterPro" id="IPR001544">
    <property type="entry name" value="Aminotrans_IV"/>
</dbReference>
<name>A0ABT0KWP6_9GAMM</name>
<comment type="similarity">
    <text evidence="2 11">Belongs to the class-IV pyridoxal-phosphate-dependent aminotransferase family.</text>
</comment>
<dbReference type="InterPro" id="IPR043131">
    <property type="entry name" value="BCAT-like_N"/>
</dbReference>
<organism evidence="13 14">
    <name type="scientific">Shewanella aestuarii</name>
    <dbReference type="NCBI Taxonomy" id="1028752"/>
    <lineage>
        <taxon>Bacteria</taxon>
        <taxon>Pseudomonadati</taxon>
        <taxon>Pseudomonadota</taxon>
        <taxon>Gammaproteobacteria</taxon>
        <taxon>Alteromonadales</taxon>
        <taxon>Shewanellaceae</taxon>
        <taxon>Shewanella</taxon>
    </lineage>
</organism>
<dbReference type="RefSeq" id="WP_188839583.1">
    <property type="nucleotide sequence ID" value="NZ_BMOT01000001.1"/>
</dbReference>
<dbReference type="NCBIfam" id="TIGR03461">
    <property type="entry name" value="pabC_Proteo"/>
    <property type="match status" value="1"/>
</dbReference>
<evidence type="ECO:0000256" key="5">
    <source>
        <dbReference type="ARBA" id="ARBA00022909"/>
    </source>
</evidence>
<dbReference type="InterPro" id="IPR017824">
    <property type="entry name" value="Aminodeoxychorismate_lyase_IV"/>
</dbReference>
<keyword evidence="6 13" id="KW-0456">Lyase</keyword>
<evidence type="ECO:0000256" key="4">
    <source>
        <dbReference type="ARBA" id="ARBA00022898"/>
    </source>
</evidence>
<keyword evidence="14" id="KW-1185">Reference proteome</keyword>
<keyword evidence="4 12" id="KW-0663">Pyridoxal phosphate</keyword>
<reference evidence="13 14" key="1">
    <citation type="submission" date="2022-01" db="EMBL/GenBank/DDBJ databases">
        <title>Whole genome-based taxonomy of the Shewanellaceae.</title>
        <authorList>
            <person name="Martin-Rodriguez A.J."/>
        </authorList>
    </citation>
    <scope>NUCLEOTIDE SEQUENCE [LARGE SCALE GENOMIC DNA]</scope>
    <source>
        <strain evidence="13 14">JCM 17801</strain>
    </source>
</reference>
<dbReference type="Pfam" id="PF01063">
    <property type="entry name" value="Aminotran_4"/>
    <property type="match status" value="1"/>
</dbReference>
<evidence type="ECO:0000256" key="7">
    <source>
        <dbReference type="ARBA" id="ARBA00035633"/>
    </source>
</evidence>
<evidence type="ECO:0000256" key="1">
    <source>
        <dbReference type="ARBA" id="ARBA00001933"/>
    </source>
</evidence>
<comment type="pathway">
    <text evidence="7">Cofactor biosynthesis; tetrahydrofolate biosynthesis; 4-aminobenzoate from chorismate: step 2/2.</text>
</comment>
<dbReference type="Proteomes" id="UP001203212">
    <property type="component" value="Unassembled WGS sequence"/>
</dbReference>
<dbReference type="InterPro" id="IPR036038">
    <property type="entry name" value="Aminotransferase-like"/>
</dbReference>
<dbReference type="EC" id="4.1.3.38" evidence="8 10"/>
<keyword evidence="5" id="KW-0289">Folate biosynthesis</keyword>
<evidence type="ECO:0000256" key="6">
    <source>
        <dbReference type="ARBA" id="ARBA00023239"/>
    </source>
</evidence>
<evidence type="ECO:0000313" key="14">
    <source>
        <dbReference type="Proteomes" id="UP001203212"/>
    </source>
</evidence>
<evidence type="ECO:0000256" key="9">
    <source>
        <dbReference type="ARBA" id="ARBA00049529"/>
    </source>
</evidence>
<comment type="catalytic activity">
    <reaction evidence="9">
        <text>4-amino-4-deoxychorismate = 4-aminobenzoate + pyruvate + H(+)</text>
        <dbReference type="Rhea" id="RHEA:16201"/>
        <dbReference type="ChEBI" id="CHEBI:15361"/>
        <dbReference type="ChEBI" id="CHEBI:15378"/>
        <dbReference type="ChEBI" id="CHEBI:17836"/>
        <dbReference type="ChEBI" id="CHEBI:58406"/>
        <dbReference type="EC" id="4.1.3.38"/>
    </reaction>
</comment>
<evidence type="ECO:0000256" key="12">
    <source>
        <dbReference type="RuleBase" id="RU004516"/>
    </source>
</evidence>
<dbReference type="InterPro" id="IPR050571">
    <property type="entry name" value="Class-IV_PLP-Dep_Aminotrnsfr"/>
</dbReference>
<evidence type="ECO:0000256" key="3">
    <source>
        <dbReference type="ARBA" id="ARBA00011738"/>
    </source>
</evidence>
<comment type="caution">
    <text evidence="13">The sequence shown here is derived from an EMBL/GenBank/DDBJ whole genome shotgun (WGS) entry which is preliminary data.</text>
</comment>
<dbReference type="CDD" id="cd01559">
    <property type="entry name" value="ADCL_like"/>
    <property type="match status" value="1"/>
</dbReference>
<dbReference type="GO" id="GO:0008696">
    <property type="term" value="F:4-amino-4-deoxychorismate lyase activity"/>
    <property type="evidence" value="ECO:0007669"/>
    <property type="project" value="UniProtKB-EC"/>
</dbReference>
<dbReference type="SUPFAM" id="SSF56752">
    <property type="entry name" value="D-aminoacid aminotransferase-like PLP-dependent enzymes"/>
    <property type="match status" value="1"/>
</dbReference>
<dbReference type="EMBL" id="JAKILK010000001">
    <property type="protein sequence ID" value="MCL1115887.1"/>
    <property type="molecule type" value="Genomic_DNA"/>
</dbReference>